<name>A0A380FDF7_STAGA</name>
<reference evidence="1 2" key="1">
    <citation type="submission" date="2018-06" db="EMBL/GenBank/DDBJ databases">
        <authorList>
            <consortium name="Pathogen Informatics"/>
            <person name="Doyle S."/>
        </authorList>
    </citation>
    <scope>NUCLEOTIDE SEQUENCE [LARGE SCALE GENOMIC DNA]</scope>
    <source>
        <strain evidence="1 2">NCTC12195</strain>
    </source>
</reference>
<proteinExistence type="predicted"/>
<evidence type="ECO:0000313" key="1">
    <source>
        <dbReference type="EMBL" id="SUM31619.1"/>
    </source>
</evidence>
<sequence length="100" mass="11639">MTLVRKKIAFIEKNYLFIKREEYFCSINCNFLIIKPTINAEIIVPSRTPSIVPIVSKDIRIAITTKVISKYNLIVPKLFAVFFDKALTTPFSRIINYFSF</sequence>
<accession>A0A380FDF7</accession>
<evidence type="ECO:0000313" key="2">
    <source>
        <dbReference type="Proteomes" id="UP000255277"/>
    </source>
</evidence>
<gene>
    <name evidence="1" type="ORF">NCTC12195_01054</name>
</gene>
<dbReference type="EMBL" id="UHDK01000001">
    <property type="protein sequence ID" value="SUM31619.1"/>
    <property type="molecule type" value="Genomic_DNA"/>
</dbReference>
<dbReference type="AlphaFoldDB" id="A0A380FDF7"/>
<protein>
    <submittedName>
        <fullName evidence="1">Uncharacterized protein</fullName>
    </submittedName>
</protein>
<dbReference type="Proteomes" id="UP000255277">
    <property type="component" value="Unassembled WGS sequence"/>
</dbReference>
<organism evidence="1 2">
    <name type="scientific">Staphylococcus gallinarum</name>
    <dbReference type="NCBI Taxonomy" id="1293"/>
    <lineage>
        <taxon>Bacteria</taxon>
        <taxon>Bacillati</taxon>
        <taxon>Bacillota</taxon>
        <taxon>Bacilli</taxon>
        <taxon>Bacillales</taxon>
        <taxon>Staphylococcaceae</taxon>
        <taxon>Staphylococcus</taxon>
    </lineage>
</organism>